<sequence length="401" mass="45063">MQATGAQPYSGKVGSEDVDKVDMAYRVVADHIRTLSFAIADGSRPGNEGREYVLRRILRRAVRYGREVLKAKEGFFNGLVNVVANVMGDVFPELKQHEVHIKDVIKEEEESFGRTLIKGIEKFEMAVRHVQGKILSGQAIVSWLQDAFILWDTYGFPLDLTQLMAEEKGLLVDVEGFNRAMEEARERSRNAQTKQAGGVIIMDADATSTLYKRGIAPTDDSFKFIWLKVTWQVYPHGIFWYDHRSVLTWPEVNFSARVLPSLLVPLVGPPSPEPLGLTVEIVVIDACRRPVFAFLFGFCTKGLLLASPWLSVSSSSLLWFTKCEYHFSVLGRWLWWAMGIRKISIEPKTFAEREPRASRSAVRNDVARLTWPALKQEVVGIGARKAEENLNKGGSGGKGFN</sequence>
<dbReference type="GO" id="GO:0004813">
    <property type="term" value="F:alanine-tRNA ligase activity"/>
    <property type="evidence" value="ECO:0007669"/>
    <property type="project" value="InterPro"/>
</dbReference>
<keyword evidence="6" id="KW-0694">RNA-binding</keyword>
<dbReference type="PANTHER" id="PTHR11777:SF9">
    <property type="entry name" value="ALANINE--TRNA LIGASE, CYTOPLASMIC"/>
    <property type="match status" value="1"/>
</dbReference>
<dbReference type="InterPro" id="IPR050058">
    <property type="entry name" value="Ala-tRNA_ligase"/>
</dbReference>
<reference evidence="10" key="1">
    <citation type="submission" date="2020-09" db="EMBL/GenBank/DDBJ databases">
        <title>Genome-Enabled Discovery of Anthraquinone Biosynthesis in Senna tora.</title>
        <authorList>
            <person name="Kang S.-H."/>
            <person name="Pandey R.P."/>
            <person name="Lee C.-M."/>
            <person name="Sim J.-S."/>
            <person name="Jeong J.-T."/>
            <person name="Choi B.-S."/>
            <person name="Jung M."/>
            <person name="Ginzburg D."/>
            <person name="Zhao K."/>
            <person name="Won S.Y."/>
            <person name="Oh T.-J."/>
            <person name="Yu Y."/>
            <person name="Kim N.-H."/>
            <person name="Lee O.R."/>
            <person name="Lee T.-H."/>
            <person name="Bashyal P."/>
            <person name="Kim T.-S."/>
            <person name="Lee W.-H."/>
            <person name="Kawkins C."/>
            <person name="Kim C.-K."/>
            <person name="Kim J.S."/>
            <person name="Ahn B.O."/>
            <person name="Rhee S.Y."/>
            <person name="Sohng J.K."/>
        </authorList>
    </citation>
    <scope>NUCLEOTIDE SEQUENCE</scope>
    <source>
        <tissue evidence="10">Leaf</tissue>
    </source>
</reference>
<comment type="similarity">
    <text evidence="1">Belongs to the class-II aminoacyl-tRNA synthetase family.</text>
</comment>
<evidence type="ECO:0000256" key="7">
    <source>
        <dbReference type="ARBA" id="ARBA00022917"/>
    </source>
</evidence>
<proteinExistence type="inferred from homology"/>
<dbReference type="GO" id="GO:0006419">
    <property type="term" value="P:alanyl-tRNA aminoacylation"/>
    <property type="evidence" value="ECO:0007669"/>
    <property type="project" value="InterPro"/>
</dbReference>
<dbReference type="Pfam" id="PF01411">
    <property type="entry name" value="tRNA-synt_2c"/>
    <property type="match status" value="1"/>
</dbReference>
<comment type="caution">
    <text evidence="10">The sequence shown here is derived from an EMBL/GenBank/DDBJ whole genome shotgun (WGS) entry which is preliminary data.</text>
</comment>
<dbReference type="GO" id="GO:0002161">
    <property type="term" value="F:aminoacyl-tRNA deacylase activity"/>
    <property type="evidence" value="ECO:0007669"/>
    <property type="project" value="TreeGrafter"/>
</dbReference>
<protein>
    <submittedName>
        <fullName evidence="10">Alanine--tRNA ligase isoform X2</fullName>
    </submittedName>
</protein>
<dbReference type="OrthoDB" id="1932861at2759"/>
<dbReference type="PROSITE" id="PS50860">
    <property type="entry name" value="AA_TRNA_LIGASE_II_ALA"/>
    <property type="match status" value="1"/>
</dbReference>
<evidence type="ECO:0000259" key="9">
    <source>
        <dbReference type="PROSITE" id="PS50860"/>
    </source>
</evidence>
<keyword evidence="3 10" id="KW-0436">Ligase</keyword>
<dbReference type="GO" id="GO:0005524">
    <property type="term" value="F:ATP binding"/>
    <property type="evidence" value="ECO:0007669"/>
    <property type="project" value="UniProtKB-KW"/>
</dbReference>
<dbReference type="InterPro" id="IPR002318">
    <property type="entry name" value="Ala-tRNA-lgiase_IIc"/>
</dbReference>
<dbReference type="EMBL" id="JAAIUW010000013">
    <property type="protein sequence ID" value="KAF7801233.1"/>
    <property type="molecule type" value="Genomic_DNA"/>
</dbReference>
<feature type="domain" description="Alanyl-transfer RNA synthetases family profile" evidence="9">
    <location>
        <begin position="1"/>
        <end position="259"/>
    </location>
</feature>
<evidence type="ECO:0000256" key="3">
    <source>
        <dbReference type="ARBA" id="ARBA00022598"/>
    </source>
</evidence>
<keyword evidence="2" id="KW-0820">tRNA-binding</keyword>
<dbReference type="Proteomes" id="UP000634136">
    <property type="component" value="Unassembled WGS sequence"/>
</dbReference>
<dbReference type="PANTHER" id="PTHR11777">
    <property type="entry name" value="ALANYL-TRNA SYNTHETASE"/>
    <property type="match status" value="1"/>
</dbReference>
<keyword evidence="4" id="KW-0547">Nucleotide-binding</keyword>
<evidence type="ECO:0000256" key="8">
    <source>
        <dbReference type="ARBA" id="ARBA00023146"/>
    </source>
</evidence>
<organism evidence="10 11">
    <name type="scientific">Senna tora</name>
    <dbReference type="NCBI Taxonomy" id="362788"/>
    <lineage>
        <taxon>Eukaryota</taxon>
        <taxon>Viridiplantae</taxon>
        <taxon>Streptophyta</taxon>
        <taxon>Embryophyta</taxon>
        <taxon>Tracheophyta</taxon>
        <taxon>Spermatophyta</taxon>
        <taxon>Magnoliopsida</taxon>
        <taxon>eudicotyledons</taxon>
        <taxon>Gunneridae</taxon>
        <taxon>Pentapetalae</taxon>
        <taxon>rosids</taxon>
        <taxon>fabids</taxon>
        <taxon>Fabales</taxon>
        <taxon>Fabaceae</taxon>
        <taxon>Caesalpinioideae</taxon>
        <taxon>Cassia clade</taxon>
        <taxon>Senna</taxon>
    </lineage>
</organism>
<dbReference type="InterPro" id="IPR018164">
    <property type="entry name" value="Ala-tRNA-synth_IIc_N"/>
</dbReference>
<evidence type="ECO:0000256" key="2">
    <source>
        <dbReference type="ARBA" id="ARBA00022555"/>
    </source>
</evidence>
<accession>A0A834SCT4</accession>
<keyword evidence="8" id="KW-0030">Aminoacyl-tRNA synthetase</keyword>
<dbReference type="GO" id="GO:0005739">
    <property type="term" value="C:mitochondrion"/>
    <property type="evidence" value="ECO:0007669"/>
    <property type="project" value="TreeGrafter"/>
</dbReference>
<dbReference type="GO" id="GO:0000049">
    <property type="term" value="F:tRNA binding"/>
    <property type="evidence" value="ECO:0007669"/>
    <property type="project" value="UniProtKB-KW"/>
</dbReference>
<evidence type="ECO:0000256" key="6">
    <source>
        <dbReference type="ARBA" id="ARBA00022884"/>
    </source>
</evidence>
<evidence type="ECO:0000256" key="1">
    <source>
        <dbReference type="ARBA" id="ARBA00008226"/>
    </source>
</evidence>
<dbReference type="SUPFAM" id="SSF101353">
    <property type="entry name" value="Putative anticodon-binding domain of alanyl-tRNA synthetase (AlaRS)"/>
    <property type="match status" value="1"/>
</dbReference>
<dbReference type="GO" id="GO:0009507">
    <property type="term" value="C:chloroplast"/>
    <property type="evidence" value="ECO:0007669"/>
    <property type="project" value="TreeGrafter"/>
</dbReference>
<dbReference type="InterPro" id="IPR018165">
    <property type="entry name" value="Ala-tRNA-synth_IIc_core"/>
</dbReference>
<evidence type="ECO:0000313" key="10">
    <source>
        <dbReference type="EMBL" id="KAF7801233.1"/>
    </source>
</evidence>
<dbReference type="InterPro" id="IPR018162">
    <property type="entry name" value="Ala-tRNA-ligase_IIc_anticod-bd"/>
</dbReference>
<keyword evidence="7" id="KW-0648">Protein biosynthesis</keyword>
<evidence type="ECO:0000256" key="4">
    <source>
        <dbReference type="ARBA" id="ARBA00022741"/>
    </source>
</evidence>
<keyword evidence="11" id="KW-1185">Reference proteome</keyword>
<dbReference type="AlphaFoldDB" id="A0A834SCT4"/>
<name>A0A834SCT4_9FABA</name>
<dbReference type="PRINTS" id="PR00980">
    <property type="entry name" value="TRNASYNTHALA"/>
</dbReference>
<evidence type="ECO:0000256" key="5">
    <source>
        <dbReference type="ARBA" id="ARBA00022840"/>
    </source>
</evidence>
<evidence type="ECO:0000313" key="11">
    <source>
        <dbReference type="Proteomes" id="UP000634136"/>
    </source>
</evidence>
<keyword evidence="5" id="KW-0067">ATP-binding</keyword>
<gene>
    <name evidence="10" type="ORF">G2W53_040344</name>
</gene>